<dbReference type="Proteomes" id="UP000789860">
    <property type="component" value="Unassembled WGS sequence"/>
</dbReference>
<feature type="non-terminal residue" evidence="1">
    <location>
        <position position="1"/>
    </location>
</feature>
<protein>
    <submittedName>
        <fullName evidence="1">9340_t:CDS:1</fullName>
    </submittedName>
</protein>
<organism evidence="1 2">
    <name type="scientific">Scutellospora calospora</name>
    <dbReference type="NCBI Taxonomy" id="85575"/>
    <lineage>
        <taxon>Eukaryota</taxon>
        <taxon>Fungi</taxon>
        <taxon>Fungi incertae sedis</taxon>
        <taxon>Mucoromycota</taxon>
        <taxon>Glomeromycotina</taxon>
        <taxon>Glomeromycetes</taxon>
        <taxon>Diversisporales</taxon>
        <taxon>Gigasporaceae</taxon>
        <taxon>Scutellospora</taxon>
    </lineage>
</organism>
<keyword evidence="2" id="KW-1185">Reference proteome</keyword>
<sequence length="291" mass="33205">FSPKSELGHNPSSDEYKDQYWTLIPGTGKRSGYYRIENVVTKWSIFSRFHPELQLGHNPNSGDKYDDQYWVLVPGTGKRSGYFRIESYVTKWSIFSRFSPRSELWHYLDSGDQYDDQYWTFIFEDMVVESIEYKIDEGKIANTAPVMLLRQTLLNDTDLEQQFSSDVNESVKQTSTFEYSSGFTVKVGMEFKSGVPGVAESGFSVEASTSQTWTFGKSTEFEKTYVASFPIKASKRTKIFAEASIKKATLSVPFIMHLKSKATGVKVDTHGIYSGVTTWDLTYYLSQQGLK</sequence>
<gene>
    <name evidence="1" type="ORF">SCALOS_LOCUS8255</name>
</gene>
<accession>A0ACA9NAY2</accession>
<dbReference type="EMBL" id="CAJVPM010021233">
    <property type="protein sequence ID" value="CAG8639093.1"/>
    <property type="molecule type" value="Genomic_DNA"/>
</dbReference>
<evidence type="ECO:0000313" key="1">
    <source>
        <dbReference type="EMBL" id="CAG8639093.1"/>
    </source>
</evidence>
<reference evidence="1" key="1">
    <citation type="submission" date="2021-06" db="EMBL/GenBank/DDBJ databases">
        <authorList>
            <person name="Kallberg Y."/>
            <person name="Tangrot J."/>
            <person name="Rosling A."/>
        </authorList>
    </citation>
    <scope>NUCLEOTIDE SEQUENCE</scope>
    <source>
        <strain evidence="1">AU212A</strain>
    </source>
</reference>
<name>A0ACA9NAY2_9GLOM</name>
<evidence type="ECO:0000313" key="2">
    <source>
        <dbReference type="Proteomes" id="UP000789860"/>
    </source>
</evidence>
<comment type="caution">
    <text evidence="1">The sequence shown here is derived from an EMBL/GenBank/DDBJ whole genome shotgun (WGS) entry which is preliminary data.</text>
</comment>
<proteinExistence type="predicted"/>